<sequence length="110" mass="12806">MSTDINMDGDPRWEGLARPFLDFQKEVTSILQKAVEDPRTDIKQLNRQIQELVLRYEGQSEGANQDYNLMILVPAVTADDLQEYTLDCEIAVRDIKTQKVEDRRMFPIIF</sequence>
<accession>A0A0G0Z8S4</accession>
<gene>
    <name evidence="1" type="ORF">UU65_C0002G0241</name>
</gene>
<evidence type="ECO:0000313" key="2">
    <source>
        <dbReference type="Proteomes" id="UP000033869"/>
    </source>
</evidence>
<dbReference type="AlphaFoldDB" id="A0A0G0Z8S4"/>
<proteinExistence type="predicted"/>
<organism evidence="1 2">
    <name type="scientific">candidate division CPR2 bacterium GW2011_GWC1_41_48</name>
    <dbReference type="NCBI Taxonomy" id="1618344"/>
    <lineage>
        <taxon>Bacteria</taxon>
        <taxon>Bacteria division CPR2</taxon>
    </lineage>
</organism>
<protein>
    <submittedName>
        <fullName evidence="1">Uncharacterized protein</fullName>
    </submittedName>
</protein>
<evidence type="ECO:0000313" key="1">
    <source>
        <dbReference type="EMBL" id="KKS09463.1"/>
    </source>
</evidence>
<comment type="caution">
    <text evidence="1">The sequence shown here is derived from an EMBL/GenBank/DDBJ whole genome shotgun (WGS) entry which is preliminary data.</text>
</comment>
<name>A0A0G0Z8S4_UNCC2</name>
<reference evidence="1 2" key="1">
    <citation type="journal article" date="2015" name="Nature">
        <title>rRNA introns, odd ribosomes, and small enigmatic genomes across a large radiation of phyla.</title>
        <authorList>
            <person name="Brown C.T."/>
            <person name="Hug L.A."/>
            <person name="Thomas B.C."/>
            <person name="Sharon I."/>
            <person name="Castelle C.J."/>
            <person name="Singh A."/>
            <person name="Wilkins M.J."/>
            <person name="Williams K.H."/>
            <person name="Banfield J.F."/>
        </authorList>
    </citation>
    <scope>NUCLEOTIDE SEQUENCE [LARGE SCALE GENOMIC DNA]</scope>
</reference>
<dbReference type="Proteomes" id="UP000033869">
    <property type="component" value="Unassembled WGS sequence"/>
</dbReference>
<dbReference type="EMBL" id="LCBL01000002">
    <property type="protein sequence ID" value="KKS09463.1"/>
    <property type="molecule type" value="Genomic_DNA"/>
</dbReference>